<feature type="domain" description="EamA" evidence="8">
    <location>
        <begin position="199"/>
        <end position="337"/>
    </location>
</feature>
<feature type="domain" description="EamA" evidence="8">
    <location>
        <begin position="38"/>
        <end position="173"/>
    </location>
</feature>
<protein>
    <submittedName>
        <fullName evidence="9">DMT family transporter</fullName>
    </submittedName>
</protein>
<comment type="caution">
    <text evidence="9">The sequence shown here is derived from an EMBL/GenBank/DDBJ whole genome shotgun (WGS) entry which is preliminary data.</text>
</comment>
<keyword evidence="4 7" id="KW-1133">Transmembrane helix</keyword>
<dbReference type="SUPFAM" id="SSF103481">
    <property type="entry name" value="Multidrug resistance efflux transporter EmrE"/>
    <property type="match status" value="2"/>
</dbReference>
<evidence type="ECO:0000313" key="10">
    <source>
        <dbReference type="Proteomes" id="UP000264492"/>
    </source>
</evidence>
<dbReference type="InterPro" id="IPR000620">
    <property type="entry name" value="EamA_dom"/>
</dbReference>
<feature type="transmembrane region" description="Helical" evidence="7">
    <location>
        <begin position="36"/>
        <end position="57"/>
    </location>
</feature>
<evidence type="ECO:0000313" key="9">
    <source>
        <dbReference type="EMBL" id="RDZ26472.1"/>
    </source>
</evidence>
<dbReference type="InterPro" id="IPR037185">
    <property type="entry name" value="EmrE-like"/>
</dbReference>
<dbReference type="EMBL" id="QTSU01000003">
    <property type="protein sequence ID" value="RDZ26472.1"/>
    <property type="molecule type" value="Genomic_DNA"/>
</dbReference>
<gene>
    <name evidence="9" type="ORF">DX914_15880</name>
</gene>
<dbReference type="AlphaFoldDB" id="A0A371JXZ0"/>
<dbReference type="Pfam" id="PF00892">
    <property type="entry name" value="EamA"/>
    <property type="match status" value="2"/>
</dbReference>
<feature type="transmembrane region" description="Helical" evidence="7">
    <location>
        <begin position="101"/>
        <end position="121"/>
    </location>
</feature>
<keyword evidence="5 7" id="KW-0472">Membrane</keyword>
<feature type="transmembrane region" description="Helical" evidence="7">
    <location>
        <begin position="157"/>
        <end position="173"/>
    </location>
</feature>
<evidence type="ECO:0000256" key="1">
    <source>
        <dbReference type="ARBA" id="ARBA00004141"/>
    </source>
</evidence>
<proteinExistence type="inferred from homology"/>
<dbReference type="PANTHER" id="PTHR32322:SF2">
    <property type="entry name" value="EAMA DOMAIN-CONTAINING PROTEIN"/>
    <property type="match status" value="1"/>
</dbReference>
<feature type="transmembrane region" description="Helical" evidence="7">
    <location>
        <begin position="196"/>
        <end position="216"/>
    </location>
</feature>
<dbReference type="PANTHER" id="PTHR32322">
    <property type="entry name" value="INNER MEMBRANE TRANSPORTER"/>
    <property type="match status" value="1"/>
</dbReference>
<feature type="transmembrane region" description="Helical" evidence="7">
    <location>
        <begin position="321"/>
        <end position="340"/>
    </location>
</feature>
<evidence type="ECO:0000256" key="7">
    <source>
        <dbReference type="SAM" id="Phobius"/>
    </source>
</evidence>
<organism evidence="9 10">
    <name type="scientific">Lysobacter silvisoli</name>
    <dbReference type="NCBI Taxonomy" id="2293254"/>
    <lineage>
        <taxon>Bacteria</taxon>
        <taxon>Pseudomonadati</taxon>
        <taxon>Pseudomonadota</taxon>
        <taxon>Gammaproteobacteria</taxon>
        <taxon>Lysobacterales</taxon>
        <taxon>Lysobacteraceae</taxon>
        <taxon>Lysobacter</taxon>
    </lineage>
</organism>
<evidence type="ECO:0000256" key="4">
    <source>
        <dbReference type="ARBA" id="ARBA00022989"/>
    </source>
</evidence>
<dbReference type="Gene3D" id="1.10.3730.20">
    <property type="match status" value="1"/>
</dbReference>
<evidence type="ECO:0000256" key="3">
    <source>
        <dbReference type="ARBA" id="ARBA00022692"/>
    </source>
</evidence>
<dbReference type="Proteomes" id="UP000264492">
    <property type="component" value="Unassembled WGS sequence"/>
</dbReference>
<keyword evidence="10" id="KW-1185">Reference proteome</keyword>
<evidence type="ECO:0000256" key="2">
    <source>
        <dbReference type="ARBA" id="ARBA00007362"/>
    </source>
</evidence>
<accession>A0A371JXZ0</accession>
<sequence length="346" mass="36746">MASLPARSAGASMPAHGVPTAGTERSMTLHRTTGQWRLGLLLTLITAACWATLPIALKIVLEVLDPITLTWFRFLAAAVLTGAWLALRGQLGGYRALSRRAWVLLALAALMLLGNYVFYLLGVQYTSPANAQLLIQLAPLLMTLGGIVVFGERFRAMQWLGLALLLAGLGLFFRDQLVHAWAREAAATTAAHSGDYVLGSAFVVIGAVVWAVYALVQKQLLVRLGSMQILLFIYAAASVLLLPFARPSALLAMDGFHWAMLAYCALNTVGAYGAFAEALAHWEASRVSAIVATTPLLCIAAVAAVHALWPQALAPERIAPLGWLGAALVVAGSAAVSLLGRRRDGD</sequence>
<dbReference type="GO" id="GO:0016020">
    <property type="term" value="C:membrane"/>
    <property type="evidence" value="ECO:0007669"/>
    <property type="project" value="UniProtKB-SubCell"/>
</dbReference>
<comment type="subcellular location">
    <subcellularLocation>
        <location evidence="1">Membrane</location>
        <topology evidence="1">Multi-pass membrane protein</topology>
    </subcellularLocation>
</comment>
<feature type="transmembrane region" description="Helical" evidence="7">
    <location>
        <begin position="287"/>
        <end position="309"/>
    </location>
</feature>
<keyword evidence="3 7" id="KW-0812">Transmembrane</keyword>
<feature type="transmembrane region" description="Helical" evidence="7">
    <location>
        <begin position="228"/>
        <end position="245"/>
    </location>
</feature>
<comment type="similarity">
    <text evidence="2">Belongs to the EamA transporter family.</text>
</comment>
<evidence type="ECO:0000256" key="5">
    <source>
        <dbReference type="ARBA" id="ARBA00023136"/>
    </source>
</evidence>
<feature type="transmembrane region" description="Helical" evidence="7">
    <location>
        <begin position="257"/>
        <end position="275"/>
    </location>
</feature>
<evidence type="ECO:0000259" key="8">
    <source>
        <dbReference type="Pfam" id="PF00892"/>
    </source>
</evidence>
<reference evidence="9 10" key="1">
    <citation type="submission" date="2018-08" db="EMBL/GenBank/DDBJ databases">
        <title>Lysobacter sp. zong2l5, whole genome shotgun sequence.</title>
        <authorList>
            <person name="Zhang X."/>
            <person name="Feng G."/>
            <person name="Zhu H."/>
        </authorList>
    </citation>
    <scope>NUCLEOTIDE SEQUENCE [LARGE SCALE GENOMIC DNA]</scope>
    <source>
        <strain evidence="10">zong2l5</strain>
    </source>
</reference>
<feature type="transmembrane region" description="Helical" evidence="7">
    <location>
        <begin position="69"/>
        <end position="89"/>
    </location>
</feature>
<dbReference type="InterPro" id="IPR050638">
    <property type="entry name" value="AA-Vitamin_Transporters"/>
</dbReference>
<name>A0A371JXZ0_9GAMM</name>
<feature type="transmembrane region" description="Helical" evidence="7">
    <location>
        <begin position="133"/>
        <end position="150"/>
    </location>
</feature>
<feature type="region of interest" description="Disordered" evidence="6">
    <location>
        <begin position="1"/>
        <end position="20"/>
    </location>
</feature>
<evidence type="ECO:0000256" key="6">
    <source>
        <dbReference type="SAM" id="MobiDB-lite"/>
    </source>
</evidence>